<dbReference type="EMBL" id="MU003772">
    <property type="protein sequence ID" value="KAF2724202.1"/>
    <property type="molecule type" value="Genomic_DNA"/>
</dbReference>
<dbReference type="Pfam" id="PF00891">
    <property type="entry name" value="Methyltransf_2"/>
    <property type="match status" value="1"/>
</dbReference>
<dbReference type="InterPro" id="IPR016461">
    <property type="entry name" value="COMT-like"/>
</dbReference>
<gene>
    <name evidence="5" type="ORF">K431DRAFT_218247</name>
</gene>
<dbReference type="SUPFAM" id="SSF53335">
    <property type="entry name" value="S-adenosyl-L-methionine-dependent methyltransferases"/>
    <property type="match status" value="1"/>
</dbReference>
<dbReference type="Proteomes" id="UP000799441">
    <property type="component" value="Unassembled WGS sequence"/>
</dbReference>
<evidence type="ECO:0000256" key="2">
    <source>
        <dbReference type="ARBA" id="ARBA00022679"/>
    </source>
</evidence>
<evidence type="ECO:0000256" key="1">
    <source>
        <dbReference type="ARBA" id="ARBA00022603"/>
    </source>
</evidence>
<dbReference type="PANTHER" id="PTHR43712:SF19">
    <property type="entry name" value="DUAL O-METHYLTRANSFERASE_FAD-DEPENDENT MONOOXYGENASE ELCB"/>
    <property type="match status" value="1"/>
</dbReference>
<dbReference type="GO" id="GO:0032259">
    <property type="term" value="P:methylation"/>
    <property type="evidence" value="ECO:0007669"/>
    <property type="project" value="UniProtKB-KW"/>
</dbReference>
<dbReference type="OrthoDB" id="1606438at2759"/>
<dbReference type="Gene3D" id="3.40.50.150">
    <property type="entry name" value="Vaccinia Virus protein VP39"/>
    <property type="match status" value="1"/>
</dbReference>
<dbReference type="InterPro" id="IPR001077">
    <property type="entry name" value="COMT_C"/>
</dbReference>
<evidence type="ECO:0000259" key="4">
    <source>
        <dbReference type="Pfam" id="PF00891"/>
    </source>
</evidence>
<evidence type="ECO:0000313" key="5">
    <source>
        <dbReference type="EMBL" id="KAF2724202.1"/>
    </source>
</evidence>
<dbReference type="InterPro" id="IPR029063">
    <property type="entry name" value="SAM-dependent_MTases_sf"/>
</dbReference>
<keyword evidence="3" id="KW-0949">S-adenosyl-L-methionine</keyword>
<reference evidence="5" key="1">
    <citation type="journal article" date="2020" name="Stud. Mycol.">
        <title>101 Dothideomycetes genomes: a test case for predicting lifestyles and emergence of pathogens.</title>
        <authorList>
            <person name="Haridas S."/>
            <person name="Albert R."/>
            <person name="Binder M."/>
            <person name="Bloem J."/>
            <person name="Labutti K."/>
            <person name="Salamov A."/>
            <person name="Andreopoulos B."/>
            <person name="Baker S."/>
            <person name="Barry K."/>
            <person name="Bills G."/>
            <person name="Bluhm B."/>
            <person name="Cannon C."/>
            <person name="Castanera R."/>
            <person name="Culley D."/>
            <person name="Daum C."/>
            <person name="Ezra D."/>
            <person name="Gonzalez J."/>
            <person name="Henrissat B."/>
            <person name="Kuo A."/>
            <person name="Liang C."/>
            <person name="Lipzen A."/>
            <person name="Lutzoni F."/>
            <person name="Magnuson J."/>
            <person name="Mondo S."/>
            <person name="Nolan M."/>
            <person name="Ohm R."/>
            <person name="Pangilinan J."/>
            <person name="Park H.-J."/>
            <person name="Ramirez L."/>
            <person name="Alfaro M."/>
            <person name="Sun H."/>
            <person name="Tritt A."/>
            <person name="Yoshinaga Y."/>
            <person name="Zwiers L.-H."/>
            <person name="Turgeon B."/>
            <person name="Goodwin S."/>
            <person name="Spatafora J."/>
            <person name="Crous P."/>
            <person name="Grigoriev I."/>
        </authorList>
    </citation>
    <scope>NUCLEOTIDE SEQUENCE</scope>
    <source>
        <strain evidence="5">CBS 116435</strain>
    </source>
</reference>
<dbReference type="PANTHER" id="PTHR43712">
    <property type="entry name" value="PUTATIVE (AFU_ORTHOLOGUE AFUA_4G14580)-RELATED"/>
    <property type="match status" value="1"/>
</dbReference>
<sequence length="395" mass="43895">MRKAERDAVIEHATQIKQLVHDPSSFLTELHIQQQQYYSIQWLTYFNVLSQIPLPPQAIPYDTVAAKTKVPRSTLCSVARMAMTTDFLCETPDGSLCHSDLSKSFVVDAHLRTQLKHMFNATIPVMAGLVQATERWGHTRAPNETAYNIANDTNLPFFAHLKARPELQKNFEDYMKSRAISHTGSSVEYLLDAFDWEALGRATVIDVGGSSGSTAMMLATAHPRLNVVIQDLAGPIASAQNRIVTLPEDIQCRVQAFEHDFFQPQPEKGADVYLLRTILHDWPDADAVRILKGLVDAMAPSSRLLIMDMVLPKPGSGSLTQEAALRQKDLMMIGTFNAKEREVEEWSALLEEADARLNIRSIKRPAGSELSVIEVSLQYGKAVGDTVNGEHNSTL</sequence>
<evidence type="ECO:0000313" key="6">
    <source>
        <dbReference type="Proteomes" id="UP000799441"/>
    </source>
</evidence>
<dbReference type="AlphaFoldDB" id="A0A9P4QBL9"/>
<protein>
    <submittedName>
        <fullName evidence="5">S-adenosyl-L-methionine-dependent methyltransferase</fullName>
    </submittedName>
</protein>
<keyword evidence="2" id="KW-0808">Transferase</keyword>
<dbReference type="PROSITE" id="PS51683">
    <property type="entry name" value="SAM_OMT_II"/>
    <property type="match status" value="1"/>
</dbReference>
<name>A0A9P4QBL9_9PEZI</name>
<feature type="domain" description="O-methyltransferase C-terminal" evidence="4">
    <location>
        <begin position="156"/>
        <end position="353"/>
    </location>
</feature>
<comment type="caution">
    <text evidence="5">The sequence shown here is derived from an EMBL/GenBank/DDBJ whole genome shotgun (WGS) entry which is preliminary data.</text>
</comment>
<dbReference type="GO" id="GO:0008171">
    <property type="term" value="F:O-methyltransferase activity"/>
    <property type="evidence" value="ECO:0007669"/>
    <property type="project" value="InterPro"/>
</dbReference>
<keyword evidence="1 5" id="KW-0489">Methyltransferase</keyword>
<proteinExistence type="predicted"/>
<evidence type="ECO:0000256" key="3">
    <source>
        <dbReference type="ARBA" id="ARBA00022691"/>
    </source>
</evidence>
<organism evidence="5 6">
    <name type="scientific">Polychaeton citri CBS 116435</name>
    <dbReference type="NCBI Taxonomy" id="1314669"/>
    <lineage>
        <taxon>Eukaryota</taxon>
        <taxon>Fungi</taxon>
        <taxon>Dikarya</taxon>
        <taxon>Ascomycota</taxon>
        <taxon>Pezizomycotina</taxon>
        <taxon>Dothideomycetes</taxon>
        <taxon>Dothideomycetidae</taxon>
        <taxon>Capnodiales</taxon>
        <taxon>Capnodiaceae</taxon>
        <taxon>Polychaeton</taxon>
    </lineage>
</organism>
<accession>A0A9P4QBL9</accession>
<keyword evidence="6" id="KW-1185">Reference proteome</keyword>